<organism evidence="6 7">
    <name type="scientific">Venustampulla echinocandica</name>
    <dbReference type="NCBI Taxonomy" id="2656787"/>
    <lineage>
        <taxon>Eukaryota</taxon>
        <taxon>Fungi</taxon>
        <taxon>Dikarya</taxon>
        <taxon>Ascomycota</taxon>
        <taxon>Pezizomycotina</taxon>
        <taxon>Leotiomycetes</taxon>
        <taxon>Helotiales</taxon>
        <taxon>Pleuroascaceae</taxon>
        <taxon>Venustampulla</taxon>
    </lineage>
</organism>
<feature type="transmembrane region" description="Helical" evidence="5">
    <location>
        <begin position="37"/>
        <end position="57"/>
    </location>
</feature>
<dbReference type="EMBL" id="NPIC01000004">
    <property type="protein sequence ID" value="RDL36408.1"/>
    <property type="molecule type" value="Genomic_DNA"/>
</dbReference>
<comment type="caution">
    <text evidence="6">The sequence shown here is derived from an EMBL/GenBank/DDBJ whole genome shotgun (WGS) entry which is preliminary data.</text>
</comment>
<dbReference type="Proteomes" id="UP000254866">
    <property type="component" value="Unassembled WGS sequence"/>
</dbReference>
<evidence type="ECO:0000313" key="6">
    <source>
        <dbReference type="EMBL" id="RDL36408.1"/>
    </source>
</evidence>
<dbReference type="GO" id="GO:0042147">
    <property type="term" value="P:retrograde transport, endosome to Golgi"/>
    <property type="evidence" value="ECO:0007669"/>
    <property type="project" value="TreeGrafter"/>
</dbReference>
<keyword evidence="2 5" id="KW-0812">Transmembrane</keyword>
<feature type="transmembrane region" description="Helical" evidence="5">
    <location>
        <begin position="191"/>
        <end position="211"/>
    </location>
</feature>
<proteinExistence type="predicted"/>
<reference evidence="6 7" key="1">
    <citation type="journal article" date="2018" name="IMA Fungus">
        <title>IMA Genome-F 9: Draft genome sequence of Annulohypoxylon stygium, Aspergillus mulundensis, Berkeleyomyces basicola (syn. Thielaviopsis basicola), Ceratocystis smalleyi, two Cercospora beticola strains, Coleophoma cylindrospora, Fusarium fracticaudum, Phialophora cf. hyalina, and Morchella septimelata.</title>
        <authorList>
            <person name="Wingfield B.D."/>
            <person name="Bills G.F."/>
            <person name="Dong Y."/>
            <person name="Huang W."/>
            <person name="Nel W.J."/>
            <person name="Swalarsk-Parry B.S."/>
            <person name="Vaghefi N."/>
            <person name="Wilken P.M."/>
            <person name="An Z."/>
            <person name="de Beer Z.W."/>
            <person name="De Vos L."/>
            <person name="Chen L."/>
            <person name="Duong T.A."/>
            <person name="Gao Y."/>
            <person name="Hammerbacher A."/>
            <person name="Kikkert J.R."/>
            <person name="Li Y."/>
            <person name="Li H."/>
            <person name="Li K."/>
            <person name="Li Q."/>
            <person name="Liu X."/>
            <person name="Ma X."/>
            <person name="Naidoo K."/>
            <person name="Pethybridge S.J."/>
            <person name="Sun J."/>
            <person name="Steenkamp E.T."/>
            <person name="van der Nest M.A."/>
            <person name="van Wyk S."/>
            <person name="Wingfield M.J."/>
            <person name="Xiong C."/>
            <person name="Yue Q."/>
            <person name="Zhang X."/>
        </authorList>
    </citation>
    <scope>NUCLEOTIDE SEQUENCE [LARGE SCALE GENOMIC DNA]</scope>
    <source>
        <strain evidence="6 7">BP 5553</strain>
    </source>
</reference>
<name>A0A370TLL2_9HELO</name>
<feature type="transmembrane region" description="Helical" evidence="5">
    <location>
        <begin position="217"/>
        <end position="240"/>
    </location>
</feature>
<keyword evidence="7" id="KW-1185">Reference proteome</keyword>
<dbReference type="GO" id="GO:0045332">
    <property type="term" value="P:phospholipid translocation"/>
    <property type="evidence" value="ECO:0007669"/>
    <property type="project" value="TreeGrafter"/>
</dbReference>
<dbReference type="InterPro" id="IPR006603">
    <property type="entry name" value="PQ-loop_rpt"/>
</dbReference>
<feature type="transmembrane region" description="Helical" evidence="5">
    <location>
        <begin position="6"/>
        <end position="25"/>
    </location>
</feature>
<feature type="transmembrane region" description="Helical" evidence="5">
    <location>
        <begin position="132"/>
        <end position="154"/>
    </location>
</feature>
<keyword evidence="3 5" id="KW-1133">Transmembrane helix</keyword>
<accession>A0A370TLL2</accession>
<dbReference type="GO" id="GO:0005802">
    <property type="term" value="C:trans-Golgi network"/>
    <property type="evidence" value="ECO:0007669"/>
    <property type="project" value="TreeGrafter"/>
</dbReference>
<dbReference type="Gene3D" id="1.20.1280.290">
    <property type="match status" value="2"/>
</dbReference>
<evidence type="ECO:0000256" key="3">
    <source>
        <dbReference type="ARBA" id="ARBA00022989"/>
    </source>
</evidence>
<evidence type="ECO:0000256" key="5">
    <source>
        <dbReference type="SAM" id="Phobius"/>
    </source>
</evidence>
<dbReference type="GO" id="GO:0005768">
    <property type="term" value="C:endosome"/>
    <property type="evidence" value="ECO:0007669"/>
    <property type="project" value="TreeGrafter"/>
</dbReference>
<dbReference type="SMART" id="SM00679">
    <property type="entry name" value="CTNS"/>
    <property type="match status" value="2"/>
</dbReference>
<evidence type="ECO:0000256" key="4">
    <source>
        <dbReference type="ARBA" id="ARBA00023136"/>
    </source>
</evidence>
<dbReference type="InterPro" id="IPR052241">
    <property type="entry name" value="SLC66/Scramblase_ANY1"/>
</dbReference>
<dbReference type="AlphaFoldDB" id="A0A370TLL2"/>
<dbReference type="GO" id="GO:0016020">
    <property type="term" value="C:membrane"/>
    <property type="evidence" value="ECO:0007669"/>
    <property type="project" value="UniProtKB-SubCell"/>
</dbReference>
<dbReference type="PANTHER" id="PTHR14856:SF9">
    <property type="entry name" value="PQ-LOOP REPEAT-CONTAINING PROTEIN 1"/>
    <property type="match status" value="1"/>
</dbReference>
<dbReference type="Pfam" id="PF04193">
    <property type="entry name" value="PQ-loop"/>
    <property type="match status" value="2"/>
</dbReference>
<gene>
    <name evidence="6" type="ORF">BP5553_05760</name>
</gene>
<dbReference type="OrthoDB" id="292213at2759"/>
<evidence type="ECO:0000256" key="1">
    <source>
        <dbReference type="ARBA" id="ARBA00004141"/>
    </source>
</evidence>
<evidence type="ECO:0008006" key="8">
    <source>
        <dbReference type="Google" id="ProtNLM"/>
    </source>
</evidence>
<dbReference type="PANTHER" id="PTHR14856">
    <property type="entry name" value="PQ-LOOP REPEAT-CONTAINING PROTEIN 1-LIKE PROTEIN"/>
    <property type="match status" value="1"/>
</dbReference>
<dbReference type="FunFam" id="1.20.1280.290:FF:000005">
    <property type="entry name" value="PQ-loop repeat-containing protein 1"/>
    <property type="match status" value="1"/>
</dbReference>
<feature type="transmembrane region" description="Helical" evidence="5">
    <location>
        <begin position="160"/>
        <end position="179"/>
    </location>
</feature>
<evidence type="ECO:0000313" key="7">
    <source>
        <dbReference type="Proteomes" id="UP000254866"/>
    </source>
</evidence>
<evidence type="ECO:0000256" key="2">
    <source>
        <dbReference type="ARBA" id="ARBA00022692"/>
    </source>
</evidence>
<dbReference type="STRING" id="2656787.A0A370TLL2"/>
<comment type="subcellular location">
    <subcellularLocation>
        <location evidence="1">Membrane</location>
        <topology evidence="1">Multi-pass membrane protein</topology>
    </subcellularLocation>
</comment>
<dbReference type="RefSeq" id="XP_031869064.1">
    <property type="nucleotide sequence ID" value="XM_032014383.1"/>
</dbReference>
<keyword evidence="4 5" id="KW-0472">Membrane</keyword>
<protein>
    <recommendedName>
        <fullName evidence="8">PQ loop repeat protein</fullName>
    </recommendedName>
</protein>
<dbReference type="GeneID" id="43598609"/>
<sequence length="275" mass="30842">MGITSFISSVVAPMFIVISPILSYADQIYSIHRTKSSAGFSLDIPLIMLVSSLLRVFYYPGAKFDTSLLMQSFIMIGIQTVLLKVALEHRPGPSSKGGEAAIPFTGGKEGELGISRPYNFWQWRSPKPYWQFVLYLFITLTVLELILTPMTTMYSIYSSTIGYVGLSIEAILPIPQIITNHRTRSCKGFRLSVIASWIGGDMMKMLWFFTATTEIPWGFKLCGMFQMCCDLFLGLQYWIYGDGQALMAVKDHGMNMNGFAAGSRSPMKEKDVLYD</sequence>
<dbReference type="GO" id="GO:0005829">
    <property type="term" value="C:cytosol"/>
    <property type="evidence" value="ECO:0007669"/>
    <property type="project" value="GOC"/>
</dbReference>